<sequence>MLARFFFMTATEFRFGRGVAAGNHAAAAASSWRKAKLAPLASDAQAEAMEHAVYEQGSKP</sequence>
<organism evidence="1 2">
    <name type="scientific">Candidatus Rhodobacter oscarellae</name>
    <dbReference type="NCBI Taxonomy" id="1675527"/>
    <lineage>
        <taxon>Bacteria</taxon>
        <taxon>Pseudomonadati</taxon>
        <taxon>Pseudomonadota</taxon>
        <taxon>Alphaproteobacteria</taxon>
        <taxon>Rhodobacterales</taxon>
        <taxon>Rhodobacter group</taxon>
        <taxon>Rhodobacter</taxon>
    </lineage>
</organism>
<comment type="caution">
    <text evidence="1">The sequence shown here is derived from an EMBL/GenBank/DDBJ whole genome shotgun (WGS) entry which is preliminary data.</text>
</comment>
<proteinExistence type="predicted"/>
<accession>A0A0J9GRR3</accession>
<reference evidence="1 2" key="1">
    <citation type="submission" date="2015-06" db="EMBL/GenBank/DDBJ databases">
        <title>Draft genome sequence of an Alphaproteobacteria species associated to the Mediterranean sponge Oscarella lobularis.</title>
        <authorList>
            <person name="Jourda C."/>
            <person name="Santini S."/>
            <person name="Claverie J.-M."/>
        </authorList>
    </citation>
    <scope>NUCLEOTIDE SEQUENCE [LARGE SCALE GENOMIC DNA]</scope>
    <source>
        <strain evidence="1">IGS</strain>
    </source>
</reference>
<dbReference type="PATRIC" id="fig|1675527.3.peg.1186"/>
<evidence type="ECO:0000313" key="1">
    <source>
        <dbReference type="EMBL" id="KMW56163.1"/>
    </source>
</evidence>
<dbReference type="Proteomes" id="UP000037178">
    <property type="component" value="Unassembled WGS sequence"/>
</dbReference>
<dbReference type="STRING" id="1675527.AIOL_001115"/>
<protein>
    <submittedName>
        <fullName evidence="1">Uncharacterized protein</fullName>
    </submittedName>
</protein>
<dbReference type="RefSeq" id="WP_049642086.1">
    <property type="nucleotide sequence ID" value="NZ_LFTY01000002.1"/>
</dbReference>
<gene>
    <name evidence="1" type="ORF">AIOL_001115</name>
</gene>
<name>A0A0J9GRR3_9RHOB</name>
<evidence type="ECO:0000313" key="2">
    <source>
        <dbReference type="Proteomes" id="UP000037178"/>
    </source>
</evidence>
<dbReference type="EMBL" id="LFTY01000002">
    <property type="protein sequence ID" value="KMW56163.1"/>
    <property type="molecule type" value="Genomic_DNA"/>
</dbReference>
<keyword evidence="2" id="KW-1185">Reference proteome</keyword>
<dbReference type="AlphaFoldDB" id="A0A0J9GRR3"/>